<dbReference type="EMBL" id="CP019474">
    <property type="protein sequence ID" value="UQC78390.1"/>
    <property type="molecule type" value="Genomic_DNA"/>
</dbReference>
<feature type="transmembrane region" description="Helical" evidence="8">
    <location>
        <begin position="336"/>
        <end position="360"/>
    </location>
</feature>
<gene>
    <name evidence="10" type="ORF">CLUP02_03867</name>
</gene>
<dbReference type="Gene3D" id="1.20.1720.10">
    <property type="entry name" value="Multidrug resistance protein D"/>
    <property type="match status" value="1"/>
</dbReference>
<evidence type="ECO:0000256" key="6">
    <source>
        <dbReference type="ARBA" id="ARBA00023136"/>
    </source>
</evidence>
<evidence type="ECO:0000256" key="7">
    <source>
        <dbReference type="SAM" id="MobiDB-lite"/>
    </source>
</evidence>
<dbReference type="GeneID" id="73337894"/>
<feature type="domain" description="Major facilitator superfamily (MFS) profile" evidence="9">
    <location>
        <begin position="67"/>
        <end position="563"/>
    </location>
</feature>
<evidence type="ECO:0000256" key="5">
    <source>
        <dbReference type="ARBA" id="ARBA00022989"/>
    </source>
</evidence>
<proteinExistence type="inferred from homology"/>
<keyword evidence="5 8" id="KW-1133">Transmembrane helix</keyword>
<feature type="transmembrane region" description="Helical" evidence="8">
    <location>
        <begin position="168"/>
        <end position="190"/>
    </location>
</feature>
<feature type="transmembrane region" description="Helical" evidence="8">
    <location>
        <begin position="429"/>
        <end position="456"/>
    </location>
</feature>
<evidence type="ECO:0000256" key="8">
    <source>
        <dbReference type="SAM" id="Phobius"/>
    </source>
</evidence>
<evidence type="ECO:0000256" key="3">
    <source>
        <dbReference type="ARBA" id="ARBA00022448"/>
    </source>
</evidence>
<dbReference type="AlphaFoldDB" id="A0A9Q8SJM4"/>
<accession>A0A9Q8SJM4</accession>
<reference evidence="10" key="1">
    <citation type="journal article" date="2021" name="Mol. Plant Microbe Interact.">
        <title>Complete Genome Sequence of the Plant-Pathogenic Fungus Colletotrichum lupini.</title>
        <authorList>
            <person name="Baroncelli R."/>
            <person name="Pensec F."/>
            <person name="Da Lio D."/>
            <person name="Boufleur T."/>
            <person name="Vicente I."/>
            <person name="Sarrocco S."/>
            <person name="Picot A."/>
            <person name="Baraldi E."/>
            <person name="Sukno S."/>
            <person name="Thon M."/>
            <person name="Le Floch G."/>
        </authorList>
    </citation>
    <scope>NUCLEOTIDE SEQUENCE</scope>
    <source>
        <strain evidence="10">IMI 504893</strain>
    </source>
</reference>
<sequence length="566" mass="59280">MTGSVNGTSVPTETSPLLRNSDSEAANGNGNGTVNTGGQQNGATAAAADTDADENRDGNPEMAKKMHFLLPAVGIGVGSTPARIYLCAVDQLLTVATYAKIGSELHALNYTSWLATSYYITLTSFQPLYGKLSDIFGRKECLLFAYTVFALGSLGCGLAQSFTQLCVARAIAGIGGGGMNSVVAILLSDIVPLRDRGVWQGYLNIIFAAGTSTGAPLGGLLADSVGWRWSFTGQVPLCVLAFLAVYFVLDVPKTDHAHWREKVKRIDFLGAATLVAAVVALLVGLDSGSNNGWSSKLTVAALAATPVLFSVFVYVEMRVASHPFAPGHIIFDRSLFACYLANFFGIAGHIASIFFIPLFFQAVQGASATLAGAALVPAMITSVTASVSSGYFMKRKGRYYTLTVLAYGLMVVAVAPTVAALYLRSSAGVVGGMALLALGGGAGITTTLVALLANAASRDSAVVVACSYLFRSLGSSIGISVCSSVLQQVLRTQLAARLRDGDEARRVEERVRESLDYIRELPPAVAGEVRASYQVATLGAMVPVAALLVLAFLSTFFIKEKALGKK</sequence>
<dbReference type="InterPro" id="IPR020846">
    <property type="entry name" value="MFS_dom"/>
</dbReference>
<feature type="transmembrane region" description="Helical" evidence="8">
    <location>
        <begin position="366"/>
        <end position="387"/>
    </location>
</feature>
<feature type="region of interest" description="Disordered" evidence="7">
    <location>
        <begin position="1"/>
        <end position="60"/>
    </location>
</feature>
<keyword evidence="3" id="KW-0813">Transport</keyword>
<feature type="transmembrane region" description="Helical" evidence="8">
    <location>
        <begin position="297"/>
        <end position="315"/>
    </location>
</feature>
<dbReference type="GO" id="GO:0000329">
    <property type="term" value="C:fungal-type vacuole membrane"/>
    <property type="evidence" value="ECO:0007669"/>
    <property type="project" value="TreeGrafter"/>
</dbReference>
<feature type="transmembrane region" description="Helical" evidence="8">
    <location>
        <begin position="227"/>
        <end position="248"/>
    </location>
</feature>
<dbReference type="Pfam" id="PF07690">
    <property type="entry name" value="MFS_1"/>
    <property type="match status" value="1"/>
</dbReference>
<evidence type="ECO:0000256" key="2">
    <source>
        <dbReference type="ARBA" id="ARBA00008335"/>
    </source>
</evidence>
<evidence type="ECO:0000256" key="4">
    <source>
        <dbReference type="ARBA" id="ARBA00022692"/>
    </source>
</evidence>
<feature type="transmembrane region" description="Helical" evidence="8">
    <location>
        <begin position="535"/>
        <end position="558"/>
    </location>
</feature>
<dbReference type="KEGG" id="clup:CLUP02_03867"/>
<dbReference type="RefSeq" id="XP_049140027.1">
    <property type="nucleotide sequence ID" value="XM_049282884.1"/>
</dbReference>
<keyword evidence="6 8" id="KW-0472">Membrane</keyword>
<dbReference type="GO" id="GO:0012505">
    <property type="term" value="C:endomembrane system"/>
    <property type="evidence" value="ECO:0007669"/>
    <property type="project" value="UniProtKB-SubCell"/>
</dbReference>
<feature type="transmembrane region" description="Helical" evidence="8">
    <location>
        <begin position="268"/>
        <end position="285"/>
    </location>
</feature>
<dbReference type="PANTHER" id="PTHR23501">
    <property type="entry name" value="MAJOR FACILITATOR SUPERFAMILY"/>
    <property type="match status" value="1"/>
</dbReference>
<evidence type="ECO:0000313" key="11">
    <source>
        <dbReference type="Proteomes" id="UP000830671"/>
    </source>
</evidence>
<feature type="transmembrane region" description="Helical" evidence="8">
    <location>
        <begin position="399"/>
        <end position="423"/>
    </location>
</feature>
<evidence type="ECO:0000256" key="1">
    <source>
        <dbReference type="ARBA" id="ARBA00004127"/>
    </source>
</evidence>
<dbReference type="SUPFAM" id="SSF103473">
    <property type="entry name" value="MFS general substrate transporter"/>
    <property type="match status" value="1"/>
</dbReference>
<feature type="compositionally biased region" description="Low complexity" evidence="7">
    <location>
        <begin position="25"/>
        <end position="49"/>
    </location>
</feature>
<feature type="transmembrane region" description="Helical" evidence="8">
    <location>
        <begin position="468"/>
        <end position="490"/>
    </location>
</feature>
<comment type="similarity">
    <text evidence="2">Belongs to the major facilitator superfamily.</text>
</comment>
<protein>
    <submittedName>
        <fullName evidence="10">Major facilitator superfamily transporter</fullName>
    </submittedName>
</protein>
<dbReference type="GO" id="GO:0015174">
    <property type="term" value="F:basic amino acid transmembrane transporter activity"/>
    <property type="evidence" value="ECO:0007669"/>
    <property type="project" value="TreeGrafter"/>
</dbReference>
<feature type="transmembrane region" description="Helical" evidence="8">
    <location>
        <begin position="202"/>
        <end position="221"/>
    </location>
</feature>
<evidence type="ECO:0000313" key="10">
    <source>
        <dbReference type="EMBL" id="UQC78390.1"/>
    </source>
</evidence>
<organism evidence="10 11">
    <name type="scientific">Colletotrichum lupini</name>
    <dbReference type="NCBI Taxonomy" id="145971"/>
    <lineage>
        <taxon>Eukaryota</taxon>
        <taxon>Fungi</taxon>
        <taxon>Dikarya</taxon>
        <taxon>Ascomycota</taxon>
        <taxon>Pezizomycotina</taxon>
        <taxon>Sordariomycetes</taxon>
        <taxon>Hypocreomycetidae</taxon>
        <taxon>Glomerellales</taxon>
        <taxon>Glomerellaceae</taxon>
        <taxon>Colletotrichum</taxon>
        <taxon>Colletotrichum acutatum species complex</taxon>
    </lineage>
</organism>
<dbReference type="InterPro" id="IPR011701">
    <property type="entry name" value="MFS"/>
</dbReference>
<keyword evidence="4 8" id="KW-0812">Transmembrane</keyword>
<dbReference type="InterPro" id="IPR036259">
    <property type="entry name" value="MFS_trans_sf"/>
</dbReference>
<name>A0A9Q8SJM4_9PEZI</name>
<dbReference type="PANTHER" id="PTHR23501:SF84">
    <property type="entry name" value="VACUOLAR MEMBRANE AMINO ACID UPTAKE TRANSPORTER FNX2"/>
    <property type="match status" value="1"/>
</dbReference>
<dbReference type="FunFam" id="1.20.1720.10:FF:000013">
    <property type="entry name" value="Related to multidrug resistance proteins"/>
    <property type="match status" value="1"/>
</dbReference>
<feature type="compositionally biased region" description="Polar residues" evidence="7">
    <location>
        <begin position="1"/>
        <end position="24"/>
    </location>
</feature>
<keyword evidence="11" id="KW-1185">Reference proteome</keyword>
<comment type="subcellular location">
    <subcellularLocation>
        <location evidence="1">Endomembrane system</location>
        <topology evidence="1">Multi-pass membrane protein</topology>
    </subcellularLocation>
</comment>
<dbReference type="PROSITE" id="PS50850">
    <property type="entry name" value="MFS"/>
    <property type="match status" value="1"/>
</dbReference>
<dbReference type="GO" id="GO:0046943">
    <property type="term" value="F:carboxylic acid transmembrane transporter activity"/>
    <property type="evidence" value="ECO:0007669"/>
    <property type="project" value="UniProtKB-ARBA"/>
</dbReference>
<feature type="transmembrane region" description="Helical" evidence="8">
    <location>
        <begin position="141"/>
        <end position="162"/>
    </location>
</feature>
<dbReference type="Proteomes" id="UP000830671">
    <property type="component" value="Chromosome 2"/>
</dbReference>
<evidence type="ECO:0000259" key="9">
    <source>
        <dbReference type="PROSITE" id="PS50850"/>
    </source>
</evidence>
<dbReference type="Gene3D" id="1.20.1250.20">
    <property type="entry name" value="MFS general substrate transporter like domains"/>
    <property type="match status" value="1"/>
</dbReference>